<comment type="caution">
    <text evidence="2">The sequence shown here is derived from an EMBL/GenBank/DDBJ whole genome shotgun (WGS) entry which is preliminary data.</text>
</comment>
<organism evidence="2 3">
    <name type="scientific">Epilithonimonas xixisoli</name>
    <dbReference type="NCBI Taxonomy" id="1476462"/>
    <lineage>
        <taxon>Bacteria</taxon>
        <taxon>Pseudomonadati</taxon>
        <taxon>Bacteroidota</taxon>
        <taxon>Flavobacteriia</taxon>
        <taxon>Flavobacteriales</taxon>
        <taxon>Weeksellaceae</taxon>
        <taxon>Chryseobacterium group</taxon>
        <taxon>Epilithonimonas</taxon>
    </lineage>
</organism>
<gene>
    <name evidence="2" type="ORF">B0I22_3258</name>
</gene>
<dbReference type="AlphaFoldDB" id="A0A4R8I601"/>
<name>A0A4R8I601_9FLAO</name>
<proteinExistence type="predicted"/>
<accession>A0A4R8I601</accession>
<evidence type="ECO:0000313" key="2">
    <source>
        <dbReference type="EMBL" id="TDX83186.1"/>
    </source>
</evidence>
<protein>
    <submittedName>
        <fullName evidence="2">Uncharacterized protein DUF4180</fullName>
    </submittedName>
</protein>
<keyword evidence="3" id="KW-1185">Reference proteome</keyword>
<dbReference type="Proteomes" id="UP000295313">
    <property type="component" value="Unassembled WGS sequence"/>
</dbReference>
<dbReference type="RefSeq" id="WP_425459599.1">
    <property type="nucleotide sequence ID" value="NZ_SOEO01000003.1"/>
</dbReference>
<dbReference type="EMBL" id="SOEO01000003">
    <property type="protein sequence ID" value="TDX83186.1"/>
    <property type="molecule type" value="Genomic_DNA"/>
</dbReference>
<evidence type="ECO:0000313" key="3">
    <source>
        <dbReference type="Proteomes" id="UP000295313"/>
    </source>
</evidence>
<dbReference type="InterPro" id="IPR025438">
    <property type="entry name" value="DUF4180"/>
</dbReference>
<sequence>MMEIKTHDFNDTKIAEIISDEMIINSAEDALDLVGNIYYQGFDKVIISEKNFTPDFFDLKNKLAGDVLQKFSNYRIRLAIIGDFEKYESQSLRDFIFESNKGRQINFVGKLSEAL</sequence>
<feature type="domain" description="DUF4180" evidence="1">
    <location>
        <begin position="10"/>
        <end position="114"/>
    </location>
</feature>
<evidence type="ECO:0000259" key="1">
    <source>
        <dbReference type="Pfam" id="PF13788"/>
    </source>
</evidence>
<dbReference type="Pfam" id="PF13788">
    <property type="entry name" value="DUF4180"/>
    <property type="match status" value="1"/>
</dbReference>
<reference evidence="2 3" key="1">
    <citation type="submission" date="2019-03" db="EMBL/GenBank/DDBJ databases">
        <title>Genomic Encyclopedia of Type Strains, Phase III (KMG-III): the genomes of soil and plant-associated and newly described type strains.</title>
        <authorList>
            <person name="Whitman W."/>
        </authorList>
    </citation>
    <scope>NUCLEOTIDE SEQUENCE [LARGE SCALE GENOMIC DNA]</scope>
    <source>
        <strain evidence="2 3">CGMCC 1.12802</strain>
    </source>
</reference>